<protein>
    <submittedName>
        <fullName evidence="4">Phospholipid/cholesterol/gamma-HCH transport system substrate-binding protein</fullName>
    </submittedName>
</protein>
<dbReference type="InterPro" id="IPR052336">
    <property type="entry name" value="MlaD_Phospholipid_Transporter"/>
</dbReference>
<organism evidence="4 5">
    <name type="scientific">Flavobacterium lacus</name>
    <dbReference type="NCBI Taxonomy" id="1353778"/>
    <lineage>
        <taxon>Bacteria</taxon>
        <taxon>Pseudomonadati</taxon>
        <taxon>Bacteroidota</taxon>
        <taxon>Flavobacteriia</taxon>
        <taxon>Flavobacteriales</taxon>
        <taxon>Flavobacteriaceae</taxon>
        <taxon>Flavobacterium</taxon>
    </lineage>
</organism>
<dbReference type="AlphaFoldDB" id="A0A328WX00"/>
<dbReference type="Proteomes" id="UP000249518">
    <property type="component" value="Unassembled WGS sequence"/>
</dbReference>
<reference evidence="4 5" key="1">
    <citation type="submission" date="2018-06" db="EMBL/GenBank/DDBJ databases">
        <title>Genomic Encyclopedia of Type Strains, Phase III (KMG-III): the genomes of soil and plant-associated and newly described type strains.</title>
        <authorList>
            <person name="Whitman W."/>
        </authorList>
    </citation>
    <scope>NUCLEOTIDE SEQUENCE [LARGE SCALE GENOMIC DNA]</scope>
    <source>
        <strain evidence="4 5">CGMCC 1.12504</strain>
    </source>
</reference>
<evidence type="ECO:0000259" key="3">
    <source>
        <dbReference type="Pfam" id="PF02470"/>
    </source>
</evidence>
<evidence type="ECO:0000256" key="2">
    <source>
        <dbReference type="SAM" id="Phobius"/>
    </source>
</evidence>
<dbReference type="InterPro" id="IPR003399">
    <property type="entry name" value="Mce/MlaD"/>
</dbReference>
<evidence type="ECO:0000313" key="5">
    <source>
        <dbReference type="Proteomes" id="UP000249518"/>
    </source>
</evidence>
<dbReference type="Pfam" id="PF02470">
    <property type="entry name" value="MlaD"/>
    <property type="match status" value="1"/>
</dbReference>
<feature type="domain" description="Mce/MlaD" evidence="3">
    <location>
        <begin position="36"/>
        <end position="110"/>
    </location>
</feature>
<keyword evidence="2" id="KW-0472">Membrane</keyword>
<keyword evidence="2" id="KW-1133">Transmembrane helix</keyword>
<keyword evidence="5" id="KW-1185">Reference proteome</keyword>
<evidence type="ECO:0000256" key="1">
    <source>
        <dbReference type="SAM" id="Coils"/>
    </source>
</evidence>
<dbReference type="PANTHER" id="PTHR33371">
    <property type="entry name" value="INTERMEMBRANE PHOSPHOLIPID TRANSPORT SYSTEM BINDING PROTEIN MLAD-RELATED"/>
    <property type="match status" value="1"/>
</dbReference>
<evidence type="ECO:0000313" key="4">
    <source>
        <dbReference type="EMBL" id="RAR47379.1"/>
    </source>
</evidence>
<accession>A0A328WX00</accession>
<sequence>MKLSREIKTAILVISAILLFIWGYSFLKGTDILSKHKTFYVLYDDVEGLMSSAPVTINGLTIGKVKSIKFLDDSGKLKVELQIDTDFKISKSSIARIYEPGLIGGKQVQIVLDLNDASLAVDGDFLKGGVKPGLTDLVSERLTPLQEKIERVMVSADSVLMNINDVLDEKAKKDLRNSFAELNKTLLSLSEASSSANEILATNKGKLNNVVSNFEKVSTNFEKLSDSLAQTNLKQTVENLEKTLANVDKIMANLESGNGTMGKLLKDDEMYTNFTKASKELELLLEDVRLNPTRYVNVSLFGKKNKPYVAPTVSDSTTTKN</sequence>
<feature type="coiled-coil region" evidence="1">
    <location>
        <begin position="230"/>
        <end position="257"/>
    </location>
</feature>
<keyword evidence="2" id="KW-0812">Transmembrane</keyword>
<comment type="caution">
    <text evidence="4">The sequence shown here is derived from an EMBL/GenBank/DDBJ whole genome shotgun (WGS) entry which is preliminary data.</text>
</comment>
<keyword evidence="1" id="KW-0175">Coiled coil</keyword>
<dbReference type="PANTHER" id="PTHR33371:SF4">
    <property type="entry name" value="INTERMEMBRANE PHOSPHOLIPID TRANSPORT SYSTEM BINDING PROTEIN MLAD"/>
    <property type="match status" value="1"/>
</dbReference>
<proteinExistence type="predicted"/>
<feature type="transmembrane region" description="Helical" evidence="2">
    <location>
        <begin position="7"/>
        <end position="27"/>
    </location>
</feature>
<dbReference type="EMBL" id="QLSV01000009">
    <property type="protein sequence ID" value="RAR47379.1"/>
    <property type="molecule type" value="Genomic_DNA"/>
</dbReference>
<dbReference type="RefSeq" id="WP_112086390.1">
    <property type="nucleotide sequence ID" value="NZ_QLSV01000009.1"/>
</dbReference>
<dbReference type="OrthoDB" id="9769132at2"/>
<name>A0A328WX00_9FLAO</name>
<gene>
    <name evidence="4" type="ORF">B0I10_10952</name>
</gene>